<dbReference type="InterPro" id="IPR050709">
    <property type="entry name" value="Biotin_Carboxyl_Carrier/Decarb"/>
</dbReference>
<evidence type="ECO:0000256" key="1">
    <source>
        <dbReference type="ARBA" id="ARBA00023267"/>
    </source>
</evidence>
<dbReference type="CDD" id="cd06850">
    <property type="entry name" value="biotinyl_domain"/>
    <property type="match status" value="1"/>
</dbReference>
<gene>
    <name evidence="3" type="ORF">Y10_24460</name>
</gene>
<organism evidence="3 4">
    <name type="scientific">Neptunitalea lumnitzerae</name>
    <dbReference type="NCBI Taxonomy" id="2965509"/>
    <lineage>
        <taxon>Bacteria</taxon>
        <taxon>Pseudomonadati</taxon>
        <taxon>Bacteroidota</taxon>
        <taxon>Flavobacteriia</taxon>
        <taxon>Flavobacteriales</taxon>
        <taxon>Flavobacteriaceae</taxon>
        <taxon>Neptunitalea</taxon>
    </lineage>
</organism>
<dbReference type="Pfam" id="PF00364">
    <property type="entry name" value="Biotin_lipoyl"/>
    <property type="match status" value="1"/>
</dbReference>
<dbReference type="PANTHER" id="PTHR45266">
    <property type="entry name" value="OXALOACETATE DECARBOXYLASE ALPHA CHAIN"/>
    <property type="match status" value="1"/>
</dbReference>
<accession>A0ABQ5MKY7</accession>
<proteinExistence type="predicted"/>
<evidence type="ECO:0000313" key="3">
    <source>
        <dbReference type="EMBL" id="GLB50078.1"/>
    </source>
</evidence>
<dbReference type="InterPro" id="IPR000089">
    <property type="entry name" value="Biotin_lipoyl"/>
</dbReference>
<dbReference type="EMBL" id="BRVO01000003">
    <property type="protein sequence ID" value="GLB50078.1"/>
    <property type="molecule type" value="Genomic_DNA"/>
</dbReference>
<dbReference type="PANTHER" id="PTHR45266:SF3">
    <property type="entry name" value="OXALOACETATE DECARBOXYLASE ALPHA CHAIN"/>
    <property type="match status" value="1"/>
</dbReference>
<evidence type="ECO:0000313" key="4">
    <source>
        <dbReference type="Proteomes" id="UP001143543"/>
    </source>
</evidence>
<dbReference type="InterPro" id="IPR011053">
    <property type="entry name" value="Single_hybrid_motif"/>
</dbReference>
<keyword evidence="1" id="KW-0092">Biotin</keyword>
<protein>
    <recommendedName>
        <fullName evidence="2">Lipoyl-binding domain-containing protein</fullName>
    </recommendedName>
</protein>
<dbReference type="Proteomes" id="UP001143543">
    <property type="component" value="Unassembled WGS sequence"/>
</dbReference>
<reference evidence="3" key="1">
    <citation type="submission" date="2022-07" db="EMBL/GenBank/DDBJ databases">
        <title>Taxonomy of Novel Oxalotrophic and Methylotrophic Bacteria.</title>
        <authorList>
            <person name="Sahin N."/>
            <person name="Tani A."/>
        </authorList>
    </citation>
    <scope>NUCLEOTIDE SEQUENCE</scope>
    <source>
        <strain evidence="3">Y10</strain>
    </source>
</reference>
<dbReference type="SUPFAM" id="SSF51230">
    <property type="entry name" value="Single hybrid motif"/>
    <property type="match status" value="1"/>
</dbReference>
<keyword evidence="4" id="KW-1185">Reference proteome</keyword>
<sequence length="161" mass="17738">MSSTFNTKVNGSLEFTFSEEEATSLDTVITKPNAYHLLVNNTSYHIEISSADFLLKNYNVKVNNTTYEVAISDDLDKLISEMGFSIGGAKHVNDIKAPMPGLILDINIKEGQEVKEDDPLLVLEAMKMENVISSPRDGVIKSIVISQGQAVDKNALLIEFE</sequence>
<evidence type="ECO:0000259" key="2">
    <source>
        <dbReference type="PROSITE" id="PS50968"/>
    </source>
</evidence>
<comment type="caution">
    <text evidence="3">The sequence shown here is derived from an EMBL/GenBank/DDBJ whole genome shotgun (WGS) entry which is preliminary data.</text>
</comment>
<dbReference type="Gene3D" id="2.40.50.100">
    <property type="match status" value="1"/>
</dbReference>
<dbReference type="RefSeq" id="WP_281765714.1">
    <property type="nucleotide sequence ID" value="NZ_BRVO01000003.1"/>
</dbReference>
<name>A0ABQ5MKY7_9FLAO</name>
<dbReference type="PROSITE" id="PS50968">
    <property type="entry name" value="BIOTINYL_LIPOYL"/>
    <property type="match status" value="1"/>
</dbReference>
<dbReference type="PROSITE" id="PS00188">
    <property type="entry name" value="BIOTIN"/>
    <property type="match status" value="1"/>
</dbReference>
<feature type="domain" description="Lipoyl-binding" evidence="2">
    <location>
        <begin position="79"/>
        <end position="161"/>
    </location>
</feature>
<dbReference type="InterPro" id="IPR001882">
    <property type="entry name" value="Biotin_BS"/>
</dbReference>